<dbReference type="GO" id="GO:0036269">
    <property type="term" value="P:swimming behavior"/>
    <property type="evidence" value="ECO:0007669"/>
    <property type="project" value="Ensembl"/>
</dbReference>
<dbReference type="GO" id="GO:0043068">
    <property type="term" value="P:positive regulation of programmed cell death"/>
    <property type="evidence" value="ECO:0007669"/>
    <property type="project" value="UniProtKB-ARBA"/>
</dbReference>
<dbReference type="PROSITE" id="PS00916">
    <property type="entry name" value="PI3_4_KINASE_2"/>
    <property type="match status" value="1"/>
</dbReference>
<evidence type="ECO:0000256" key="15">
    <source>
        <dbReference type="ARBA" id="ARBA00023125"/>
    </source>
</evidence>
<reference evidence="29" key="1">
    <citation type="submission" date="2025-08" db="UniProtKB">
        <authorList>
            <consortium name="RefSeq"/>
        </authorList>
    </citation>
    <scope>IDENTIFICATION</scope>
</reference>
<evidence type="ECO:0000256" key="12">
    <source>
        <dbReference type="ARBA" id="ARBA00022777"/>
    </source>
</evidence>
<dbReference type="FunFam" id="1.10.1070.11:FF:000011">
    <property type="entry name" value="Serine-protein kinase ATM"/>
    <property type="match status" value="1"/>
</dbReference>
<evidence type="ECO:0000256" key="10">
    <source>
        <dbReference type="ARBA" id="ARBA00022741"/>
    </source>
</evidence>
<evidence type="ECO:0000256" key="3">
    <source>
        <dbReference type="ARBA" id="ARBA00004300"/>
    </source>
</evidence>
<dbReference type="GO" id="GO:0000077">
    <property type="term" value="P:DNA damage checkpoint signaling"/>
    <property type="evidence" value="ECO:0007669"/>
    <property type="project" value="Ensembl"/>
</dbReference>
<dbReference type="SUPFAM" id="SSF48371">
    <property type="entry name" value="ARM repeat"/>
    <property type="match status" value="1"/>
</dbReference>
<keyword evidence="12 23" id="KW-0418">Kinase</keyword>
<dbReference type="GeneID" id="105909670"/>
<dbReference type="GO" id="GO:1904358">
    <property type="term" value="P:positive regulation of telomere maintenance via telomere lengthening"/>
    <property type="evidence" value="ECO:0007669"/>
    <property type="project" value="UniProtKB-ARBA"/>
</dbReference>
<keyword evidence="10 23" id="KW-0547">Nucleotide-binding</keyword>
<keyword evidence="18 23" id="KW-0539">Nucleus</keyword>
<keyword evidence="28" id="KW-1185">Reference proteome</keyword>
<dbReference type="InterPro" id="IPR036940">
    <property type="entry name" value="PI3/4_kinase_cat_sf"/>
</dbReference>
<dbReference type="GO" id="GO:0031410">
    <property type="term" value="C:cytoplasmic vesicle"/>
    <property type="evidence" value="ECO:0007669"/>
    <property type="project" value="UniProtKB-SubCell"/>
</dbReference>
<dbReference type="InterPro" id="IPR011009">
    <property type="entry name" value="Kinase-like_dom_sf"/>
</dbReference>
<dbReference type="OrthoDB" id="381190at2759"/>
<dbReference type="GO" id="GO:0005813">
    <property type="term" value="C:centrosome"/>
    <property type="evidence" value="ECO:0007669"/>
    <property type="project" value="UniProtKB-SubCell"/>
</dbReference>
<dbReference type="GO" id="GO:0005654">
    <property type="term" value="C:nucleoplasm"/>
    <property type="evidence" value="ECO:0007669"/>
    <property type="project" value="UniProtKB-ARBA"/>
</dbReference>
<keyword evidence="19" id="KW-0131">Cell cycle</keyword>
<feature type="compositionally biased region" description="Acidic residues" evidence="24">
    <location>
        <begin position="850"/>
        <end position="861"/>
    </location>
</feature>
<dbReference type="GO" id="GO:0008630">
    <property type="term" value="P:intrinsic apoptotic signaling pathway in response to DNA damage"/>
    <property type="evidence" value="ECO:0007669"/>
    <property type="project" value="Ensembl"/>
</dbReference>
<sequence>MSLVLHDLMTCCKGLENDKVTERKKEVERFKRLLRSGETIKELDRISSVKNSKQLTWDAVFRFLQKYLQKETEAVQSAKANVSAVTQANRQHKMQEISSLVKFFIRCANKRGPKLKCAELLSHVMEVLRRSFSCAAYGEDYSTVLLKDILSVRKYWCEISSQQWHGLLDLYCGLFTGGSVNRVMVSRIIHTLVQAISLQTDGFNHTLFCFFSKALSNIRSERQHAVLEHLVSALNVFLRRALVSWRRRACSLGEELLPGLLHAWSHMRPSPLLKDQLVELFSLQLHIHHPSGAKTQETGALAEDWGHWQGLLFGLYGSLVGEISEIGSRGKYATGTRHFAAKDNLIELTADLCHQLFSQDSRVLELSQAHYRGVPLDSPPGSGSKRRRVEIGWEVLRDHLQPSQSDFDMIPWLQITATLASRYPSMLPAGELVPMLSLLCQLLGEQQRRGERGPYVLRCLKEVALCQASRPDLAQVREAELGRLWGRVWALAVRGVSSPLSELPSLELLRTMVQGGLVPADREFWKLFAGSACKPSLSSVLGLTQALRKSPVPKGGVSGSGLPGSAMLEGGRHPPLREAIICWLLMTNQSEETEDSSKPHLLLLRDFPRYLIPRILVSLTLKDSQAGIAFLMDSLTPDSFLPLDQRPSADVRSVLSEVESLYLQFSFDDAPPCPSRGAGAGGATPRDPQLTLVPELKAKLEQSLLSVADHLLSCCSPESQASGPECCLRCACLLVGVLGGYVRTGLLAEGELRHSPLFQKAKALAEEFSEYVYTAKSRLAEESVLSTIRAVMLMCTQSISCVEKTDKMSSICCDIFLKMLPARLLTELTEICKILLSSRRRDSLSAGDVLMDEDGDGDGDGDVSRTQAEPREGVDLFDDGDGPQPSANGSAHAKGDGTEVPHCPGAKSVLCEDQLLKQDHALLATLSFLSLCSSSERPHGLAFKPADVRRRLLKLLDHLEFARPLHLHLYLVLLKTLPAEGAMLPSEDFDALLRPLADMCSLYRLDQEVCAAILLALLPAIHSLGWPRAPGDEDENMEHVQGALLQVISGFCMLGEKGKSTAPVRAAVVQCLGALLEVDPCCKWAVLTMGEEQAVSDALPDHLADPHHHVRMLAAMALDRLFVDRKSEDGEDRRLLPLKKQQKAFENIYLKAQEGMKIQKSGASEELPDETCNRRATLLKSVAMVMCCSPVCEKQALFALVQSYKENNMEENLIKKVLNGVSHTLGYRSPQALVSAHLSYLVSEWLCQRETDKSYTLEAFPYTLLNHNTLQDFYRSSYQVLVPHLVFLDDFEAVRSIGSQLGRDWRLLLADCFPRIMVNILPYFAQSGQDPRAAQHREKAHRVYDLLKDGQCLGKQKIDSLICGNLADIVVELLMTLYEDAGAGAERGELHRFTGELDPAPNPPYFSSYVIKATLGYLSKCHSATHKSLVAILSKTPVSIQRILLALCQAGSESTSVYERHRALMMYHLFVSLLLQEVKDGLGGAWAYVLRDVIYTLIHHINSRPVRAGEVAVRSVSLCCDLLTLVCRTAVTFCDDALESHLQVIVGTLTAQVTDQPTISQQVLGLLQFLVVENPENRALREAIPLLEPFPAQPAFRELRAVQQQLKYRSGPFSLRQEIEHFLSMTSCDSLPRTRLEGLKDLQRLLGSQRLQMRPLLRECHDDPAGSVLVRLVLSLLQLGKVAANCPGGSDVLEAIGSCLGELGPVDLSTIALHHGKDKEYTRAVALFADAEHQWIFIILRLMNKALTHHRIEVRQAAAECVKAILASQSGVLFWEVYKDQRDPMLVYLSPFRVTKKKDQAVRSEVDPDGRERLDSEELWRPSPGKHREWLRGLCVALLESGGVKSEALLLTRPLCEVQTGFCQQVLPLFIHDVLLGDGGGAGSWRELLSTHIQGFFAHCTRSPNTPPSRPTTPAPMPTDSGDSDVSSVAQLDKASLRTMLAVIDYLRQQSKPTDSDSQPCGTVCESNFWLELNYLEVARAAQLCSAHFTALLYCEIYVDKLRSDLEHRRRGGPGVSRRIAFDESQTLSISSVSEKSVEDTGISLQELLIEVYRSIGEPDSLYGCGGGKIISPLTRIRTYEHEALWGRALTSYDLHTNLPEVTRLVGIVVGLQHFGLSSILSTYLRGLDAEAVEGGAELRELRFQAAWRSTMWDDALPDRDEKLSPGFNESVFTALQSLRDKEICFFEQTLKVARVGEVEELCKGSLEAVSSLYPSLCNLQRISELDSIKQLFSRPLSEPAFLEVNSRWRQHSELLVDTEFSLVEPILALRSSLQEVLLVREQETQHRGLLRASYCTHLMELCRLARGAGNTQLAERAVFQMKQHSDASSGGVVTATLWQLEEAQVFWEKKEQGLALSRLKQMIGSLEEQVDMNPALAPVYSESLRLCGTWLGETCLESPGVILEQYLEKAVEVIKGHAGGSDPRLQGQKTEAFLSLARFSDAQYQSIDNYMKSSEFENKQALLEKAREEVELMRERKVVNNRYTVKVQRELELDVRALENLRTDRHRFLLNAVENYIRCLELGQEHDTWIFRLASLWLENADTKSVNDVMEKGVTKIPSYKFLPLMYQLAARMGSKISGGLSSEDVGFHTVLNKLIYRASLEHPHHTLFIILALVNANKDDNFSRKQLSKGGAKGQSSPLDLERSKVAKNILEKIRRKRGAMVQGMETLCDAYITLAYMDVNRFKNEKKAIPIPTTQPLTKIKDLDEVTIPTMEIKVDPSGKYENLVTIRSFKPNFSLAGGVNLPKIIDCVGSDGKSRKQLVKGQDDLRQDAVMQQVFQMCSTLLQRNAETRKRKLNIRRYKVVPFSQRSGVLEWCSGTVPIGEFLVEPEKGAHRRFRPQDWTNMACRKRMMETQKMGFDGKIQAFTEVCQKFRPVFRYFCMDRFRDPAVWLERRLAYTRSVATSSIVGYIVGLGDRHIQNILIDEETAELVHIDLGVAFEQGKILPTPETVPFRLSRDIVDGMGITGVEGVFRRCCEKTMEVMRSSQEALLTIVEVLLYDPLFDWTMNPLKAFYLQQQDEQAELNATLNPTPAEELEAHRKASSDSQSFNKVAERVLLRLQEKLKGVEAGAVLSVGGQVNLLIQQAMDPGNLSRLFPGWQAWV</sequence>
<dbReference type="Gene3D" id="1.10.1070.11">
    <property type="entry name" value="Phosphatidylinositol 3-/4-kinase, catalytic domain"/>
    <property type="match status" value="1"/>
</dbReference>
<keyword evidence="20" id="KW-0968">Cytoplasmic vesicle</keyword>
<feature type="domain" description="PI3K/PI4K catalytic" evidence="25">
    <location>
        <begin position="2733"/>
        <end position="3047"/>
    </location>
</feature>
<dbReference type="GO" id="GO:0010468">
    <property type="term" value="P:regulation of gene expression"/>
    <property type="evidence" value="ECO:0007669"/>
    <property type="project" value="UniProtKB-ARBA"/>
</dbReference>
<evidence type="ECO:0000313" key="29">
    <source>
        <dbReference type="RefSeq" id="XP_031429771.1"/>
    </source>
</evidence>
<dbReference type="InterPro" id="IPR003151">
    <property type="entry name" value="PIK-rel_kinase_FAT"/>
</dbReference>
<dbReference type="PROSITE" id="PS51190">
    <property type="entry name" value="FATC"/>
    <property type="match status" value="1"/>
</dbReference>
<dbReference type="GO" id="GO:0010557">
    <property type="term" value="P:positive regulation of macromolecule biosynthetic process"/>
    <property type="evidence" value="ECO:0007669"/>
    <property type="project" value="UniProtKB-ARBA"/>
</dbReference>
<dbReference type="PROSITE" id="PS51189">
    <property type="entry name" value="FAT"/>
    <property type="match status" value="1"/>
</dbReference>
<dbReference type="GO" id="GO:0004674">
    <property type="term" value="F:protein serine/threonine kinase activity"/>
    <property type="evidence" value="ECO:0007669"/>
    <property type="project" value="UniProtKB-KW"/>
</dbReference>
<feature type="domain" description="FATC" evidence="27">
    <location>
        <begin position="3073"/>
        <end position="3105"/>
    </location>
</feature>
<dbReference type="Pfam" id="PF02259">
    <property type="entry name" value="FAT"/>
    <property type="match status" value="1"/>
</dbReference>
<keyword evidence="9 23" id="KW-0808">Transferase</keyword>
<dbReference type="Pfam" id="PF11640">
    <property type="entry name" value="TAN"/>
    <property type="match status" value="1"/>
</dbReference>
<dbReference type="SMART" id="SM01342">
    <property type="entry name" value="TAN"/>
    <property type="match status" value="1"/>
</dbReference>
<evidence type="ECO:0000256" key="11">
    <source>
        <dbReference type="ARBA" id="ARBA00022763"/>
    </source>
</evidence>
<dbReference type="InterPro" id="IPR014009">
    <property type="entry name" value="PIK_FAT"/>
</dbReference>
<gene>
    <name evidence="29" type="primary">atm</name>
</gene>
<dbReference type="GO" id="GO:0042981">
    <property type="term" value="P:regulation of apoptotic process"/>
    <property type="evidence" value="ECO:0007669"/>
    <property type="project" value="UniProtKB-ARBA"/>
</dbReference>
<evidence type="ECO:0000256" key="21">
    <source>
        <dbReference type="ARBA" id="ARBA00047899"/>
    </source>
</evidence>
<evidence type="ECO:0000256" key="7">
    <source>
        <dbReference type="ARBA" id="ARBA00022527"/>
    </source>
</evidence>
<dbReference type="GO" id="GO:0010212">
    <property type="term" value="P:response to ionizing radiation"/>
    <property type="evidence" value="ECO:0007669"/>
    <property type="project" value="UniProtKB-ARBA"/>
</dbReference>
<evidence type="ECO:0000256" key="22">
    <source>
        <dbReference type="ARBA" id="ARBA00048977"/>
    </source>
</evidence>
<comment type="catalytic activity">
    <reaction evidence="21 23">
        <text>L-threonyl-[protein] + ATP = O-phospho-L-threonyl-[protein] + ADP + H(+)</text>
        <dbReference type="Rhea" id="RHEA:46608"/>
        <dbReference type="Rhea" id="RHEA-COMP:11060"/>
        <dbReference type="Rhea" id="RHEA-COMP:11605"/>
        <dbReference type="ChEBI" id="CHEBI:15378"/>
        <dbReference type="ChEBI" id="CHEBI:30013"/>
        <dbReference type="ChEBI" id="CHEBI:30616"/>
        <dbReference type="ChEBI" id="CHEBI:61977"/>
        <dbReference type="ChEBI" id="CHEBI:456216"/>
        <dbReference type="EC" id="2.7.11.1"/>
    </reaction>
</comment>
<evidence type="ECO:0000256" key="14">
    <source>
        <dbReference type="ARBA" id="ARBA00022990"/>
    </source>
</evidence>
<feature type="domain" description="FAT" evidence="26">
    <location>
        <begin position="1977"/>
        <end position="2618"/>
    </location>
</feature>
<keyword evidence="11 23" id="KW-0227">DNA damage</keyword>
<evidence type="ECO:0000256" key="4">
    <source>
        <dbReference type="ARBA" id="ARBA00004541"/>
    </source>
</evidence>
<feature type="region of interest" description="Disordered" evidence="24">
    <location>
        <begin position="873"/>
        <end position="898"/>
    </location>
</feature>
<dbReference type="InterPro" id="IPR044107">
    <property type="entry name" value="PIKKc_ATM"/>
</dbReference>
<dbReference type="GO" id="GO:1901701">
    <property type="term" value="P:cellular response to oxygen-containing compound"/>
    <property type="evidence" value="ECO:0007669"/>
    <property type="project" value="UniProtKB-ARBA"/>
</dbReference>
<evidence type="ECO:0000256" key="23">
    <source>
        <dbReference type="RuleBase" id="RU365027"/>
    </source>
</evidence>
<evidence type="ECO:0000313" key="28">
    <source>
        <dbReference type="Proteomes" id="UP000515152"/>
    </source>
</evidence>
<dbReference type="GO" id="GO:0007127">
    <property type="term" value="P:meiosis I"/>
    <property type="evidence" value="ECO:0007669"/>
    <property type="project" value="UniProtKB-ARBA"/>
</dbReference>
<evidence type="ECO:0000256" key="8">
    <source>
        <dbReference type="ARBA" id="ARBA00022553"/>
    </source>
</evidence>
<dbReference type="Proteomes" id="UP000515152">
    <property type="component" value="Chromosome 9"/>
</dbReference>
<dbReference type="PANTHER" id="PTHR37079:SF4">
    <property type="entry name" value="SERINE_THREONINE-PROTEIN KINASE ATM"/>
    <property type="match status" value="1"/>
</dbReference>
<dbReference type="CDD" id="cd05171">
    <property type="entry name" value="PIKKc_ATM"/>
    <property type="match status" value="1"/>
</dbReference>
<evidence type="ECO:0000256" key="16">
    <source>
        <dbReference type="ARBA" id="ARBA00023140"/>
    </source>
</evidence>
<feature type="region of interest" description="Disordered" evidence="24">
    <location>
        <begin position="847"/>
        <end position="866"/>
    </location>
</feature>
<dbReference type="GO" id="GO:0010506">
    <property type="term" value="P:regulation of autophagy"/>
    <property type="evidence" value="ECO:0007669"/>
    <property type="project" value="UniProtKB-ARBA"/>
</dbReference>
<dbReference type="InterPro" id="IPR016024">
    <property type="entry name" value="ARM-type_fold"/>
</dbReference>
<keyword evidence="6" id="KW-0963">Cytoplasm</keyword>
<dbReference type="CTD" id="472"/>
<accession>A0A6P8G206</accession>
<evidence type="ECO:0000256" key="2">
    <source>
        <dbReference type="ARBA" id="ARBA00004275"/>
    </source>
</evidence>
<proteinExistence type="inferred from homology"/>
<dbReference type="GO" id="GO:0000724">
    <property type="term" value="P:double-strand break repair via homologous recombination"/>
    <property type="evidence" value="ECO:0007669"/>
    <property type="project" value="UniProtKB-ARBA"/>
</dbReference>
<name>A0A6P8G206_CLUHA</name>
<dbReference type="KEGG" id="char:105909670"/>
<dbReference type="PROSITE" id="PS00915">
    <property type="entry name" value="PI3_4_KINASE_1"/>
    <property type="match status" value="1"/>
</dbReference>
<comment type="similarity">
    <text evidence="5 23">Belongs to the PI3/PI4-kinase family. ATM subfamily.</text>
</comment>
<dbReference type="GO" id="GO:0005777">
    <property type="term" value="C:peroxisome"/>
    <property type="evidence" value="ECO:0007669"/>
    <property type="project" value="UniProtKB-SubCell"/>
</dbReference>
<dbReference type="PROSITE" id="PS50290">
    <property type="entry name" value="PI3_4_KINASE_3"/>
    <property type="match status" value="1"/>
</dbReference>
<dbReference type="Pfam" id="PF00454">
    <property type="entry name" value="PI3_PI4_kinase"/>
    <property type="match status" value="1"/>
</dbReference>
<dbReference type="PANTHER" id="PTHR37079">
    <property type="entry name" value="SERINE/THREONINE-PROTEIN KINASE ATM"/>
    <property type="match status" value="1"/>
</dbReference>
<evidence type="ECO:0000256" key="6">
    <source>
        <dbReference type="ARBA" id="ARBA00022490"/>
    </source>
</evidence>
<dbReference type="InterPro" id="IPR003152">
    <property type="entry name" value="FATC_dom"/>
</dbReference>
<dbReference type="RefSeq" id="XP_031429771.1">
    <property type="nucleotide sequence ID" value="XM_031573911.2"/>
</dbReference>
<dbReference type="InterPro" id="IPR038980">
    <property type="entry name" value="ATM_plant"/>
</dbReference>
<dbReference type="GO" id="GO:0005524">
    <property type="term" value="F:ATP binding"/>
    <property type="evidence" value="ECO:0007669"/>
    <property type="project" value="UniProtKB-KW"/>
</dbReference>
<comment type="catalytic activity">
    <reaction evidence="22">
        <text>L-seryl-[protein] + ATP = O-phospho-L-seryl-[protein] + ADP + H(+)</text>
        <dbReference type="Rhea" id="RHEA:17989"/>
        <dbReference type="Rhea" id="RHEA-COMP:9863"/>
        <dbReference type="Rhea" id="RHEA-COMP:11604"/>
        <dbReference type="ChEBI" id="CHEBI:15378"/>
        <dbReference type="ChEBI" id="CHEBI:29999"/>
        <dbReference type="ChEBI" id="CHEBI:30616"/>
        <dbReference type="ChEBI" id="CHEBI:83421"/>
        <dbReference type="ChEBI" id="CHEBI:456216"/>
        <dbReference type="EC" id="2.7.11.1"/>
    </reaction>
    <physiologicalReaction direction="left-to-right" evidence="22">
        <dbReference type="Rhea" id="RHEA:17990"/>
    </physiologicalReaction>
</comment>
<dbReference type="GO" id="GO:1904262">
    <property type="term" value="P:negative regulation of TORC1 signaling"/>
    <property type="evidence" value="ECO:0007669"/>
    <property type="project" value="UniProtKB-ARBA"/>
</dbReference>
<organism evidence="28 29">
    <name type="scientific">Clupea harengus</name>
    <name type="common">Atlantic herring</name>
    <dbReference type="NCBI Taxonomy" id="7950"/>
    <lineage>
        <taxon>Eukaryota</taxon>
        <taxon>Metazoa</taxon>
        <taxon>Chordata</taxon>
        <taxon>Craniata</taxon>
        <taxon>Vertebrata</taxon>
        <taxon>Euteleostomi</taxon>
        <taxon>Actinopterygii</taxon>
        <taxon>Neopterygii</taxon>
        <taxon>Teleostei</taxon>
        <taxon>Clupei</taxon>
        <taxon>Clupeiformes</taxon>
        <taxon>Clupeoidei</taxon>
        <taxon>Clupeidae</taxon>
        <taxon>Clupea</taxon>
    </lineage>
</organism>
<keyword evidence="17" id="KW-0206">Cytoskeleton</keyword>
<dbReference type="GO" id="GO:0032210">
    <property type="term" value="P:regulation of telomere maintenance via telomerase"/>
    <property type="evidence" value="ECO:0007669"/>
    <property type="project" value="UniProtKB-ARBA"/>
</dbReference>
<evidence type="ECO:0000259" key="25">
    <source>
        <dbReference type="PROSITE" id="PS50290"/>
    </source>
</evidence>
<dbReference type="SMART" id="SM01343">
    <property type="entry name" value="FATC"/>
    <property type="match status" value="1"/>
</dbReference>
<evidence type="ECO:0000256" key="20">
    <source>
        <dbReference type="ARBA" id="ARBA00023329"/>
    </source>
</evidence>
<dbReference type="InterPro" id="IPR000403">
    <property type="entry name" value="PI3/4_kinase_cat_dom"/>
</dbReference>
<dbReference type="Pfam" id="PF02260">
    <property type="entry name" value="FATC"/>
    <property type="match status" value="1"/>
</dbReference>
<evidence type="ECO:0000256" key="9">
    <source>
        <dbReference type="ARBA" id="ARBA00022679"/>
    </source>
</evidence>
<dbReference type="Gene3D" id="3.30.1010.10">
    <property type="entry name" value="Phosphatidylinositol 3-kinase Catalytic Subunit, Chain A, domain 4"/>
    <property type="match status" value="1"/>
</dbReference>
<evidence type="ECO:0000256" key="19">
    <source>
        <dbReference type="ARBA" id="ARBA00023306"/>
    </source>
</evidence>
<dbReference type="GO" id="GO:0050727">
    <property type="term" value="P:regulation of inflammatory response"/>
    <property type="evidence" value="ECO:0007669"/>
    <property type="project" value="Ensembl"/>
</dbReference>
<evidence type="ECO:0000259" key="26">
    <source>
        <dbReference type="PROSITE" id="PS51189"/>
    </source>
</evidence>
<evidence type="ECO:0000256" key="17">
    <source>
        <dbReference type="ARBA" id="ARBA00023212"/>
    </source>
</evidence>
<evidence type="ECO:0000256" key="24">
    <source>
        <dbReference type="SAM" id="MobiDB-lite"/>
    </source>
</evidence>
<dbReference type="SMART" id="SM00146">
    <property type="entry name" value="PI3Kc"/>
    <property type="match status" value="1"/>
</dbReference>
<dbReference type="EC" id="2.7.11.1" evidence="23"/>
<comment type="subcellular location">
    <subcellularLocation>
        <location evidence="3">Cytoplasm</location>
        <location evidence="3">Cytoskeleton</location>
        <location evidence="3">Microtubule organizing center</location>
        <location evidence="3">Centrosome</location>
    </subcellularLocation>
    <subcellularLocation>
        <location evidence="4">Cytoplasmic vesicle</location>
    </subcellularLocation>
    <subcellularLocation>
        <location evidence="1 23">Nucleus</location>
    </subcellularLocation>
    <subcellularLocation>
        <location evidence="2">Peroxisome</location>
    </subcellularLocation>
</comment>
<protein>
    <recommendedName>
        <fullName evidence="23">non-specific serine/threonine protein kinase</fullName>
        <ecNumber evidence="23">2.7.11.1</ecNumber>
    </recommendedName>
</protein>
<evidence type="ECO:0000256" key="13">
    <source>
        <dbReference type="ARBA" id="ARBA00022840"/>
    </source>
</evidence>
<dbReference type="GO" id="GO:0010389">
    <property type="term" value="P:regulation of G2/M transition of mitotic cell cycle"/>
    <property type="evidence" value="ECO:0007669"/>
    <property type="project" value="Ensembl"/>
</dbReference>
<dbReference type="GO" id="GO:0003677">
    <property type="term" value="F:DNA binding"/>
    <property type="evidence" value="ECO:0007669"/>
    <property type="project" value="UniProtKB-KW"/>
</dbReference>
<keyword evidence="13 23" id="KW-0067">ATP-binding</keyword>
<feature type="compositionally biased region" description="Pro residues" evidence="24">
    <location>
        <begin position="1905"/>
        <end position="1917"/>
    </location>
</feature>
<evidence type="ECO:0000256" key="5">
    <source>
        <dbReference type="ARBA" id="ARBA00010769"/>
    </source>
</evidence>
<evidence type="ECO:0000256" key="1">
    <source>
        <dbReference type="ARBA" id="ARBA00004123"/>
    </source>
</evidence>
<evidence type="ECO:0000256" key="18">
    <source>
        <dbReference type="ARBA" id="ARBA00023242"/>
    </source>
</evidence>
<keyword evidence="15" id="KW-0238">DNA-binding</keyword>
<dbReference type="InterPro" id="IPR018936">
    <property type="entry name" value="PI3/4_kinase_CS"/>
</dbReference>
<keyword evidence="16" id="KW-0576">Peroxisome</keyword>
<keyword evidence="8" id="KW-0597">Phosphoprotein</keyword>
<dbReference type="SUPFAM" id="SSF56112">
    <property type="entry name" value="Protein kinase-like (PK-like)"/>
    <property type="match status" value="1"/>
</dbReference>
<evidence type="ECO:0000259" key="27">
    <source>
        <dbReference type="PROSITE" id="PS51190"/>
    </source>
</evidence>
<dbReference type="InterPro" id="IPR021668">
    <property type="entry name" value="TAN"/>
</dbReference>
<keyword evidence="7 23" id="KW-0723">Serine/threonine-protein kinase</keyword>
<dbReference type="FunFam" id="3.30.1010.10:FF:000015">
    <property type="entry name" value="Serine-protein kinase ATM"/>
    <property type="match status" value="1"/>
</dbReference>
<feature type="region of interest" description="Disordered" evidence="24">
    <location>
        <begin position="1901"/>
        <end position="1926"/>
    </location>
</feature>
<keyword evidence="14" id="KW-0007">Acetylation</keyword>